<feature type="transmembrane region" description="Helical" evidence="7">
    <location>
        <begin position="280"/>
        <end position="302"/>
    </location>
</feature>
<dbReference type="GO" id="GO:0016020">
    <property type="term" value="C:membrane"/>
    <property type="evidence" value="ECO:0007669"/>
    <property type="project" value="UniProtKB-SubCell"/>
</dbReference>
<feature type="transmembrane region" description="Helical" evidence="7">
    <location>
        <begin position="12"/>
        <end position="31"/>
    </location>
</feature>
<evidence type="ECO:0000256" key="7">
    <source>
        <dbReference type="SAM" id="Phobius"/>
    </source>
</evidence>
<evidence type="ECO:0000256" key="3">
    <source>
        <dbReference type="ARBA" id="ARBA00022692"/>
    </source>
</evidence>
<feature type="transmembrane region" description="Helical" evidence="7">
    <location>
        <begin position="322"/>
        <end position="345"/>
    </location>
</feature>
<organism evidence="9 10">
    <name type="scientific">Fusarium sporotrichioides</name>
    <dbReference type="NCBI Taxonomy" id="5514"/>
    <lineage>
        <taxon>Eukaryota</taxon>
        <taxon>Fungi</taxon>
        <taxon>Dikarya</taxon>
        <taxon>Ascomycota</taxon>
        <taxon>Pezizomycotina</taxon>
        <taxon>Sordariomycetes</taxon>
        <taxon>Hypocreomycetidae</taxon>
        <taxon>Hypocreales</taxon>
        <taxon>Nectriaceae</taxon>
        <taxon>Fusarium</taxon>
    </lineage>
</organism>
<dbReference type="Gene3D" id="1.20.1740.10">
    <property type="entry name" value="Amino acid/polyamine transporter I"/>
    <property type="match status" value="1"/>
</dbReference>
<dbReference type="Pfam" id="PF00324">
    <property type="entry name" value="AA_permease"/>
    <property type="match status" value="1"/>
</dbReference>
<comment type="subcellular location">
    <subcellularLocation>
        <location evidence="1">Membrane</location>
        <topology evidence="1">Multi-pass membrane protein</topology>
    </subcellularLocation>
</comment>
<name>A0A395RNR6_FUSSP</name>
<sequence length="592" mass="64739">MVSKSVLLQSPRISISTFLCIPLFIFWYCLFQFTLFKEAEIACYNDMAFHNNKDEDVVAGDGPSAYDNYDSTRLNDTSESDSIDPDSGVKRGLKNRHLSMMALAGIIGPGLLVGAGGALNVGGPAALLIGFGVVGIIAFCIMQSLGEVTTLYPGGGSFISLAERMVDKSFSVAVGWNYFVIWAAVLANEYNVICSILTYWGPVVPLWGYFLIFWTVFMAFQLLGVEAFGEAEFWLALMKLLGLTAYFIFAIIYAAGGLVGQDEPLGFRYWSDPGAFNGNGFRGVAAVFVFCATFYSGVESIAVAATETRNPGVAVPQAIRQVFWRIIFVYMGSALFFGITCPANAGGLVNGGSKALQSPMTIAIENAGWEGGVHLINAFILLTCLSAINSSIYFGSRTVFYMAQSGKAPKVFAWTNKRGVPVWAILITNSVGAISMMNISTGASKAYSYIVNLSGVSAFLVWGSICFIHIRFRRAWVAQGRSLDELPYKALGFPHLAWFGLAACIFLALVQGWTTLSPFDAGNFVDAYILVPLFGIIYVFCKILWRGSDPLKRSWSIDLDSGRRTDLDHKSGPTSRDLPGQMPWWRKVWAWF</sequence>
<evidence type="ECO:0000313" key="9">
    <source>
        <dbReference type="EMBL" id="RGP61731.1"/>
    </source>
</evidence>
<feature type="transmembrane region" description="Helical" evidence="7">
    <location>
        <begin position="375"/>
        <end position="400"/>
    </location>
</feature>
<feature type="transmembrane region" description="Helical" evidence="7">
    <location>
        <begin position="420"/>
        <end position="440"/>
    </location>
</feature>
<keyword evidence="6 7" id="KW-0472">Membrane</keyword>
<dbReference type="PANTHER" id="PTHR43341:SF26">
    <property type="entry name" value="GENERAL AMINO ACID PERMEASE AGP3"/>
    <property type="match status" value="1"/>
</dbReference>
<feature type="transmembrane region" description="Helical" evidence="7">
    <location>
        <begin position="491"/>
        <end position="513"/>
    </location>
</feature>
<keyword evidence="3 7" id="KW-0812">Transmembrane</keyword>
<dbReference type="InterPro" id="IPR050524">
    <property type="entry name" value="APC_YAT"/>
</dbReference>
<evidence type="ECO:0000256" key="2">
    <source>
        <dbReference type="ARBA" id="ARBA00022448"/>
    </source>
</evidence>
<dbReference type="EMBL" id="PXOF01000159">
    <property type="protein sequence ID" value="RGP61731.1"/>
    <property type="molecule type" value="Genomic_DNA"/>
</dbReference>
<evidence type="ECO:0000256" key="4">
    <source>
        <dbReference type="ARBA" id="ARBA00022970"/>
    </source>
</evidence>
<feature type="transmembrane region" description="Helical" evidence="7">
    <location>
        <begin position="525"/>
        <end position="545"/>
    </location>
</feature>
<keyword evidence="4" id="KW-0029">Amino-acid transport</keyword>
<keyword evidence="10" id="KW-1185">Reference proteome</keyword>
<protein>
    <submittedName>
        <fullName evidence="9">General amino acid permease agp3</fullName>
    </submittedName>
</protein>
<feature type="transmembrane region" description="Helical" evidence="7">
    <location>
        <begin position="207"/>
        <end position="228"/>
    </location>
</feature>
<evidence type="ECO:0000256" key="1">
    <source>
        <dbReference type="ARBA" id="ARBA00004141"/>
    </source>
</evidence>
<dbReference type="PANTHER" id="PTHR43341">
    <property type="entry name" value="AMINO ACID PERMEASE"/>
    <property type="match status" value="1"/>
</dbReference>
<feature type="transmembrane region" description="Helical" evidence="7">
    <location>
        <begin position="240"/>
        <end position="260"/>
    </location>
</feature>
<feature type="transmembrane region" description="Helical" evidence="7">
    <location>
        <begin position="446"/>
        <end position="470"/>
    </location>
</feature>
<evidence type="ECO:0000256" key="6">
    <source>
        <dbReference type="ARBA" id="ARBA00023136"/>
    </source>
</evidence>
<dbReference type="InterPro" id="IPR004841">
    <property type="entry name" value="AA-permease/SLC12A_dom"/>
</dbReference>
<keyword evidence="2" id="KW-0813">Transport</keyword>
<dbReference type="Proteomes" id="UP000266152">
    <property type="component" value="Unassembled WGS sequence"/>
</dbReference>
<dbReference type="STRING" id="5514.A0A395RNR6"/>
<keyword evidence="5 7" id="KW-1133">Transmembrane helix</keyword>
<feature type="transmembrane region" description="Helical" evidence="7">
    <location>
        <begin position="125"/>
        <end position="148"/>
    </location>
</feature>
<proteinExistence type="predicted"/>
<dbReference type="AlphaFoldDB" id="A0A395RNR6"/>
<dbReference type="FunFam" id="1.20.1740.10:FF:000001">
    <property type="entry name" value="Amino acid permease"/>
    <property type="match status" value="1"/>
</dbReference>
<comment type="caution">
    <text evidence="9">The sequence shown here is derived from an EMBL/GenBank/DDBJ whole genome shotgun (WGS) entry which is preliminary data.</text>
</comment>
<dbReference type="PROSITE" id="PS00218">
    <property type="entry name" value="AMINO_ACID_PERMEASE_1"/>
    <property type="match status" value="1"/>
</dbReference>
<evidence type="ECO:0000313" key="10">
    <source>
        <dbReference type="Proteomes" id="UP000266152"/>
    </source>
</evidence>
<dbReference type="InterPro" id="IPR004840">
    <property type="entry name" value="Amino_acid_permease_CS"/>
</dbReference>
<feature type="transmembrane region" description="Helical" evidence="7">
    <location>
        <begin position="169"/>
        <end position="187"/>
    </location>
</feature>
<evidence type="ECO:0000256" key="5">
    <source>
        <dbReference type="ARBA" id="ARBA00022989"/>
    </source>
</evidence>
<evidence type="ECO:0000259" key="8">
    <source>
        <dbReference type="Pfam" id="PF00324"/>
    </source>
</evidence>
<feature type="transmembrane region" description="Helical" evidence="7">
    <location>
        <begin position="100"/>
        <end position="119"/>
    </location>
</feature>
<feature type="domain" description="Amino acid permease/ SLC12A" evidence="8">
    <location>
        <begin position="97"/>
        <end position="546"/>
    </location>
</feature>
<dbReference type="GO" id="GO:0015171">
    <property type="term" value="F:amino acid transmembrane transporter activity"/>
    <property type="evidence" value="ECO:0007669"/>
    <property type="project" value="TreeGrafter"/>
</dbReference>
<gene>
    <name evidence="9" type="ORF">FSPOR_9728</name>
</gene>
<accession>A0A395RNR6</accession>
<reference evidence="9 10" key="1">
    <citation type="journal article" date="2018" name="PLoS Pathog.">
        <title>Evolution of structural diversity of trichothecenes, a family of toxins produced by plant pathogenic and entomopathogenic fungi.</title>
        <authorList>
            <person name="Proctor R.H."/>
            <person name="McCormick S.P."/>
            <person name="Kim H.S."/>
            <person name="Cardoza R.E."/>
            <person name="Stanley A.M."/>
            <person name="Lindo L."/>
            <person name="Kelly A."/>
            <person name="Brown D.W."/>
            <person name="Lee T."/>
            <person name="Vaughan M.M."/>
            <person name="Alexander N.J."/>
            <person name="Busman M."/>
            <person name="Gutierrez S."/>
        </authorList>
    </citation>
    <scope>NUCLEOTIDE SEQUENCE [LARGE SCALE GENOMIC DNA]</scope>
    <source>
        <strain evidence="9 10">NRRL 3299</strain>
    </source>
</reference>